<evidence type="ECO:0000259" key="4">
    <source>
        <dbReference type="PROSITE" id="PS50995"/>
    </source>
</evidence>
<proteinExistence type="predicted"/>
<dbReference type="InterPro" id="IPR036388">
    <property type="entry name" value="WH-like_DNA-bd_sf"/>
</dbReference>
<sequence length="154" mass="17859">MMESRDKQLEQFVDCFQAIGRFMKRNQWSNQGATEITKTQWLILRFLWKHDGCTIGQLAERLEVRSSSMSQMIDRLELAGTVFREQDKNDARTRIVKLTDTGRETITSMKNAQVEMLAGPFNQLTLEEQTALVEIMQKMTSSLKPQGRQRQEGK</sequence>
<keyword evidence="2" id="KW-0238">DNA-binding</keyword>
<accession>A0ABX6S2J8</accession>
<dbReference type="Pfam" id="PF01047">
    <property type="entry name" value="MarR"/>
    <property type="match status" value="1"/>
</dbReference>
<dbReference type="InterPro" id="IPR036390">
    <property type="entry name" value="WH_DNA-bd_sf"/>
</dbReference>
<dbReference type="PROSITE" id="PS50995">
    <property type="entry name" value="HTH_MARR_2"/>
    <property type="match status" value="1"/>
</dbReference>
<protein>
    <submittedName>
        <fullName evidence="5">MarR family transcriptional regulator</fullName>
    </submittedName>
</protein>
<dbReference type="PANTHER" id="PTHR42756:SF1">
    <property type="entry name" value="TRANSCRIPTIONAL REPRESSOR OF EMRAB OPERON"/>
    <property type="match status" value="1"/>
</dbReference>
<dbReference type="CDD" id="cd00090">
    <property type="entry name" value="HTH_ARSR"/>
    <property type="match status" value="1"/>
</dbReference>
<keyword evidence="3" id="KW-0804">Transcription</keyword>
<dbReference type="SMART" id="SM00347">
    <property type="entry name" value="HTH_MARR"/>
    <property type="match status" value="1"/>
</dbReference>
<dbReference type="PRINTS" id="PR00598">
    <property type="entry name" value="HTHMARR"/>
</dbReference>
<name>A0ABX6S2J8_9BACI</name>
<feature type="domain" description="HTH marR-type" evidence="4">
    <location>
        <begin position="1"/>
        <end position="141"/>
    </location>
</feature>
<dbReference type="Proteomes" id="UP000515490">
    <property type="component" value="Chromosome"/>
</dbReference>
<dbReference type="EMBL" id="CP055263">
    <property type="protein sequence ID" value="QNF27076.1"/>
    <property type="molecule type" value="Genomic_DNA"/>
</dbReference>
<keyword evidence="6" id="KW-1185">Reference proteome</keyword>
<evidence type="ECO:0000256" key="2">
    <source>
        <dbReference type="ARBA" id="ARBA00023125"/>
    </source>
</evidence>
<gene>
    <name evidence="5" type="ORF">HUW50_05730</name>
</gene>
<evidence type="ECO:0000256" key="1">
    <source>
        <dbReference type="ARBA" id="ARBA00023015"/>
    </source>
</evidence>
<evidence type="ECO:0000313" key="6">
    <source>
        <dbReference type="Proteomes" id="UP000515490"/>
    </source>
</evidence>
<dbReference type="RefSeq" id="WP_083964503.1">
    <property type="nucleotide sequence ID" value="NZ_CP055263.1"/>
</dbReference>
<evidence type="ECO:0000313" key="5">
    <source>
        <dbReference type="EMBL" id="QNF27076.1"/>
    </source>
</evidence>
<organism evidence="5 6">
    <name type="scientific">Metabacillus elymi</name>
    <dbReference type="NCBI Taxonomy" id="2745198"/>
    <lineage>
        <taxon>Bacteria</taxon>
        <taxon>Bacillati</taxon>
        <taxon>Bacillota</taxon>
        <taxon>Bacilli</taxon>
        <taxon>Bacillales</taxon>
        <taxon>Bacillaceae</taxon>
        <taxon>Metabacillus</taxon>
    </lineage>
</organism>
<dbReference type="InterPro" id="IPR000835">
    <property type="entry name" value="HTH_MarR-typ"/>
</dbReference>
<reference evidence="5 6" key="1">
    <citation type="submission" date="2020-06" db="EMBL/GenBank/DDBJ databases">
        <title>Metabacillus dokdonensis sp. nov., isolated from the rhizosphere of Elymus tsukushiensis, a plant native to the Dokdo Islands, Republic of Korea.</title>
        <authorList>
            <person name="Lee S.Y."/>
            <person name="Hwang Y.J."/>
            <person name="Son J.S."/>
            <person name="Ghim S.Y."/>
        </authorList>
    </citation>
    <scope>NUCLEOTIDE SEQUENCE [LARGE SCALE GENOMIC DNA]</scope>
    <source>
        <strain evidence="5 6">KUDC1714</strain>
    </source>
</reference>
<dbReference type="SUPFAM" id="SSF46785">
    <property type="entry name" value="Winged helix' DNA-binding domain"/>
    <property type="match status" value="1"/>
</dbReference>
<evidence type="ECO:0000256" key="3">
    <source>
        <dbReference type="ARBA" id="ARBA00023163"/>
    </source>
</evidence>
<dbReference type="InterPro" id="IPR011991">
    <property type="entry name" value="ArsR-like_HTH"/>
</dbReference>
<dbReference type="PANTHER" id="PTHR42756">
    <property type="entry name" value="TRANSCRIPTIONAL REGULATOR, MARR"/>
    <property type="match status" value="1"/>
</dbReference>
<keyword evidence="1" id="KW-0805">Transcription regulation</keyword>
<dbReference type="Gene3D" id="1.10.10.10">
    <property type="entry name" value="Winged helix-like DNA-binding domain superfamily/Winged helix DNA-binding domain"/>
    <property type="match status" value="1"/>
</dbReference>